<proteinExistence type="predicted"/>
<evidence type="ECO:0000313" key="1">
    <source>
        <dbReference type="EMBL" id="JAH84778.1"/>
    </source>
</evidence>
<reference evidence="1" key="2">
    <citation type="journal article" date="2015" name="Fish Shellfish Immunol.">
        <title>Early steps in the European eel (Anguilla anguilla)-Vibrio vulnificus interaction in the gills: Role of the RtxA13 toxin.</title>
        <authorList>
            <person name="Callol A."/>
            <person name="Pajuelo D."/>
            <person name="Ebbesson L."/>
            <person name="Teles M."/>
            <person name="MacKenzie S."/>
            <person name="Amaro C."/>
        </authorList>
    </citation>
    <scope>NUCLEOTIDE SEQUENCE</scope>
</reference>
<dbReference type="AlphaFoldDB" id="A0A0E9W5Q5"/>
<organism evidence="1">
    <name type="scientific">Anguilla anguilla</name>
    <name type="common">European freshwater eel</name>
    <name type="synonym">Muraena anguilla</name>
    <dbReference type="NCBI Taxonomy" id="7936"/>
    <lineage>
        <taxon>Eukaryota</taxon>
        <taxon>Metazoa</taxon>
        <taxon>Chordata</taxon>
        <taxon>Craniata</taxon>
        <taxon>Vertebrata</taxon>
        <taxon>Euteleostomi</taxon>
        <taxon>Actinopterygii</taxon>
        <taxon>Neopterygii</taxon>
        <taxon>Teleostei</taxon>
        <taxon>Anguilliformes</taxon>
        <taxon>Anguillidae</taxon>
        <taxon>Anguilla</taxon>
    </lineage>
</organism>
<dbReference type="EMBL" id="GBXM01023799">
    <property type="protein sequence ID" value="JAH84778.1"/>
    <property type="molecule type" value="Transcribed_RNA"/>
</dbReference>
<sequence length="34" mass="3955">MVIFYCTLKLTVCPAWQPYFKISISPWNSKCAKS</sequence>
<accession>A0A0E9W5Q5</accession>
<reference evidence="1" key="1">
    <citation type="submission" date="2014-11" db="EMBL/GenBank/DDBJ databases">
        <authorList>
            <person name="Amaro Gonzalez C."/>
        </authorList>
    </citation>
    <scope>NUCLEOTIDE SEQUENCE</scope>
</reference>
<protein>
    <submittedName>
        <fullName evidence="1">Uncharacterized protein</fullName>
    </submittedName>
</protein>
<name>A0A0E9W5Q5_ANGAN</name>